<evidence type="ECO:0000256" key="6">
    <source>
        <dbReference type="ARBA" id="ARBA00022723"/>
    </source>
</evidence>
<evidence type="ECO:0000256" key="1">
    <source>
        <dbReference type="ARBA" id="ARBA00001946"/>
    </source>
</evidence>
<comment type="subunit">
    <text evidence="3">Homotetramer.</text>
</comment>
<keyword evidence="11" id="KW-0546">Nucleotide metabolism</keyword>
<dbReference type="InterPro" id="IPR036412">
    <property type="entry name" value="HAD-like_sf"/>
</dbReference>
<dbReference type="PANTHER" id="PTHR28213">
    <property type="entry name" value="IMP-SPECIFIC 5'-NUCLEOTIDASE 1"/>
    <property type="match status" value="1"/>
</dbReference>
<comment type="cofactor">
    <cofactor evidence="1">
        <name>Mg(2+)</name>
        <dbReference type="ChEBI" id="CHEBI:18420"/>
    </cofactor>
</comment>
<evidence type="ECO:0000256" key="3">
    <source>
        <dbReference type="ARBA" id="ARBA00011881"/>
    </source>
</evidence>
<evidence type="ECO:0000256" key="5">
    <source>
        <dbReference type="ARBA" id="ARBA00015544"/>
    </source>
</evidence>
<evidence type="ECO:0000256" key="10">
    <source>
        <dbReference type="ARBA" id="ARBA00022842"/>
    </source>
</evidence>
<comment type="similarity">
    <text evidence="2">Belongs to the ISN1 family.</text>
</comment>
<evidence type="ECO:0000256" key="2">
    <source>
        <dbReference type="ARBA" id="ARBA00005307"/>
    </source>
</evidence>
<proteinExistence type="evidence at transcript level"/>
<comment type="catalytic activity">
    <reaction evidence="12">
        <text>IMP + H2O = inosine + phosphate</text>
        <dbReference type="Rhea" id="RHEA:27718"/>
        <dbReference type="ChEBI" id="CHEBI:15377"/>
        <dbReference type="ChEBI" id="CHEBI:17596"/>
        <dbReference type="ChEBI" id="CHEBI:43474"/>
        <dbReference type="ChEBI" id="CHEBI:58053"/>
        <dbReference type="EC" id="3.1.3.99"/>
    </reaction>
</comment>
<evidence type="ECO:0000256" key="11">
    <source>
        <dbReference type="ARBA" id="ARBA00023080"/>
    </source>
</evidence>
<evidence type="ECO:0000256" key="9">
    <source>
        <dbReference type="ARBA" id="ARBA00022840"/>
    </source>
</evidence>
<dbReference type="GO" id="GO:0008253">
    <property type="term" value="F:5'-nucleotidase activity"/>
    <property type="evidence" value="ECO:0007669"/>
    <property type="project" value="InterPro"/>
</dbReference>
<name>A9NVG0_PICSI</name>
<dbReference type="InterPro" id="IPR009453">
    <property type="entry name" value="ISN1"/>
</dbReference>
<dbReference type="SUPFAM" id="SSF56784">
    <property type="entry name" value="HAD-like"/>
    <property type="match status" value="1"/>
</dbReference>
<dbReference type="GO" id="GO:0000287">
    <property type="term" value="F:magnesium ion binding"/>
    <property type="evidence" value="ECO:0007669"/>
    <property type="project" value="InterPro"/>
</dbReference>
<evidence type="ECO:0000256" key="12">
    <source>
        <dbReference type="ARBA" id="ARBA00047413"/>
    </source>
</evidence>
<dbReference type="PANTHER" id="PTHR28213:SF1">
    <property type="entry name" value="IMP-SPECIFIC 5'-NUCLEOTIDASE 1"/>
    <property type="match status" value="1"/>
</dbReference>
<dbReference type="GO" id="GO:0009117">
    <property type="term" value="P:nucleotide metabolic process"/>
    <property type="evidence" value="ECO:0007669"/>
    <property type="project" value="UniProtKB-KW"/>
</dbReference>
<keyword evidence="6" id="KW-0479">Metal-binding</keyword>
<keyword evidence="10" id="KW-0460">Magnesium</keyword>
<reference evidence="13" key="1">
    <citation type="journal article" date="2008" name="BMC Genomics">
        <title>A conifer genomics resource of 200,000 spruce (Picea spp.) ESTs and 6,464 high-quality, sequence-finished full-length cDNAs for Sitka spruce (Picea sitchensis).</title>
        <authorList>
            <person name="Ralph S.G."/>
            <person name="Chun H.J."/>
            <person name="Kolosova N."/>
            <person name="Cooper D."/>
            <person name="Oddy C."/>
            <person name="Ritland C.E."/>
            <person name="Kirkpatrick R."/>
            <person name="Moore R."/>
            <person name="Barber S."/>
            <person name="Holt R.A."/>
            <person name="Jones S.J."/>
            <person name="Marra M.A."/>
            <person name="Douglas C.J."/>
            <person name="Ritland K."/>
            <person name="Bohlmann J."/>
        </authorList>
    </citation>
    <scope>NUCLEOTIDE SEQUENCE</scope>
    <source>
        <tissue evidence="13">Green portion of the leader tissue</tissue>
    </source>
</reference>
<accession>A9NVG0</accession>
<sequence length="492" mass="54725">MTIGILCMNSSVSSPHSVAPCIRHVTECPATLQRHGWIAFKKSKTLGCSAACSSATAVAETDERLVDVERDDSLAADEVDKCSNSGQSDGGRLRWDMLLSTEALGEAHLLRAGSVTDAHVLRRKGRLKEQDGLIEFIISMHRTHSPFQVMEKMERWVREHFEDPKRSTLSRLVPSIGCFHTPLPLVRALQEYDDFALLSRRKFVPPNFAEIRHVLNIAQVHAIGEQVSLITFDADGTLYADGHHIQGDNKMIGHIVKLMQHGAHVAIVTAAGYPGNTLKFEDRIAGLLAGFKDLGLPPSITKFFHVMGGECNYLLRVDGNYHLEFVEDKLWKSEDMFLWKDRDIQKLLDDAECALRSASARLHLPVEIVRKPRAVGAIPKEPTIYEVLEEMTLTVQMQLVDAMLPFCAFNGGTDVFVDIGNKSVGLGALMSYLGKRPHETLHVGDRFTASGNDSATRSKSSILWVANPDETAFYTRVLLQDIKLARLTPYIE</sequence>
<dbReference type="EC" id="3.1.3.99" evidence="4"/>
<keyword evidence="9" id="KW-0067">ATP-binding</keyword>
<evidence type="ECO:0000256" key="8">
    <source>
        <dbReference type="ARBA" id="ARBA00022801"/>
    </source>
</evidence>
<keyword evidence="7" id="KW-0547">Nucleotide-binding</keyword>
<keyword evidence="8" id="KW-0378">Hydrolase</keyword>
<dbReference type="GO" id="GO:0006190">
    <property type="term" value="P:inosine salvage"/>
    <property type="evidence" value="ECO:0007669"/>
    <property type="project" value="InterPro"/>
</dbReference>
<evidence type="ECO:0000256" key="4">
    <source>
        <dbReference type="ARBA" id="ARBA00012894"/>
    </source>
</evidence>
<protein>
    <recommendedName>
        <fullName evidence="5">IMP-specific 5'-nucleotidase 1</fullName>
        <ecNumber evidence="4">3.1.3.99</ecNumber>
    </recommendedName>
</protein>
<dbReference type="GO" id="GO:0071592">
    <property type="term" value="P:nicotinic acid riboside biosynthetic process"/>
    <property type="evidence" value="ECO:0007669"/>
    <property type="project" value="TreeGrafter"/>
</dbReference>
<dbReference type="GO" id="GO:0071590">
    <property type="term" value="P:nicotinamide riboside biosynthetic process"/>
    <property type="evidence" value="ECO:0007669"/>
    <property type="project" value="TreeGrafter"/>
</dbReference>
<evidence type="ECO:0000256" key="7">
    <source>
        <dbReference type="ARBA" id="ARBA00022741"/>
    </source>
</evidence>
<dbReference type="GO" id="GO:0005524">
    <property type="term" value="F:ATP binding"/>
    <property type="evidence" value="ECO:0007669"/>
    <property type="project" value="UniProtKB-KW"/>
</dbReference>
<dbReference type="Pfam" id="PF06437">
    <property type="entry name" value="ISN1"/>
    <property type="match status" value="1"/>
</dbReference>
<dbReference type="EMBL" id="EF085314">
    <property type="protein sequence ID" value="ABK24621.1"/>
    <property type="molecule type" value="mRNA"/>
</dbReference>
<organism evidence="13">
    <name type="scientific">Picea sitchensis</name>
    <name type="common">Sitka spruce</name>
    <name type="synonym">Pinus sitchensis</name>
    <dbReference type="NCBI Taxonomy" id="3332"/>
    <lineage>
        <taxon>Eukaryota</taxon>
        <taxon>Viridiplantae</taxon>
        <taxon>Streptophyta</taxon>
        <taxon>Embryophyta</taxon>
        <taxon>Tracheophyta</taxon>
        <taxon>Spermatophyta</taxon>
        <taxon>Pinopsida</taxon>
        <taxon>Pinidae</taxon>
        <taxon>Conifers I</taxon>
        <taxon>Pinales</taxon>
        <taxon>Pinaceae</taxon>
        <taxon>Picea</taxon>
    </lineage>
</organism>
<dbReference type="AlphaFoldDB" id="A9NVG0"/>
<evidence type="ECO:0000313" key="13">
    <source>
        <dbReference type="EMBL" id="ABK24621.1"/>
    </source>
</evidence>